<evidence type="ECO:0000313" key="1">
    <source>
        <dbReference type="EMBL" id="CAG8678845.1"/>
    </source>
</evidence>
<proteinExistence type="predicted"/>
<reference evidence="1" key="1">
    <citation type="submission" date="2021-06" db="EMBL/GenBank/DDBJ databases">
        <authorList>
            <person name="Kallberg Y."/>
            <person name="Tangrot J."/>
            <person name="Rosling A."/>
        </authorList>
    </citation>
    <scope>NUCLEOTIDE SEQUENCE</scope>
    <source>
        <strain evidence="1">CL356</strain>
    </source>
</reference>
<keyword evidence="2" id="KW-1185">Reference proteome</keyword>
<name>A0ACA9NV29_9GLOM</name>
<comment type="caution">
    <text evidence="1">The sequence shown here is derived from an EMBL/GenBank/DDBJ whole genome shotgun (WGS) entry which is preliminary data.</text>
</comment>
<dbReference type="EMBL" id="CAJVPT010026305">
    <property type="protein sequence ID" value="CAG8678845.1"/>
    <property type="molecule type" value="Genomic_DNA"/>
</dbReference>
<gene>
    <name evidence="1" type="ORF">ACOLOM_LOCUS9248</name>
</gene>
<organism evidence="1 2">
    <name type="scientific">Acaulospora colombiana</name>
    <dbReference type="NCBI Taxonomy" id="27376"/>
    <lineage>
        <taxon>Eukaryota</taxon>
        <taxon>Fungi</taxon>
        <taxon>Fungi incertae sedis</taxon>
        <taxon>Mucoromycota</taxon>
        <taxon>Glomeromycotina</taxon>
        <taxon>Glomeromycetes</taxon>
        <taxon>Diversisporales</taxon>
        <taxon>Acaulosporaceae</taxon>
        <taxon>Acaulospora</taxon>
    </lineage>
</organism>
<protein>
    <submittedName>
        <fullName evidence="1">10297_t:CDS:1</fullName>
    </submittedName>
</protein>
<dbReference type="Proteomes" id="UP000789525">
    <property type="component" value="Unassembled WGS sequence"/>
</dbReference>
<evidence type="ECO:0000313" key="2">
    <source>
        <dbReference type="Proteomes" id="UP000789525"/>
    </source>
</evidence>
<sequence>NEELALTLLQQKLAIVKGFAVLYPPKRTSHVHTGSSNNEAHTTFIKFDLFKTNQDISVTCLFVATKIEETYKKLKDILIEAYKVRHPEISDVNGDAQLQDHDLPKISATRDRIRVDIFGGKVVAHGEFSGEQRKSTLVQCFLV</sequence>
<feature type="non-terminal residue" evidence="1">
    <location>
        <position position="1"/>
    </location>
</feature>
<accession>A0ACA9NV29</accession>